<dbReference type="InterPro" id="IPR011005">
    <property type="entry name" value="Dihydropteroate_synth-like_sf"/>
</dbReference>
<reference evidence="2 3" key="1">
    <citation type="submission" date="2018-11" db="EMBL/GenBank/DDBJ databases">
        <title>Draft genome of Simplicispira Flexivirga sp. BO-16.</title>
        <authorList>
            <person name="Im W.T."/>
        </authorList>
    </citation>
    <scope>NUCLEOTIDE SEQUENCE [LARGE SCALE GENOMIC DNA]</scope>
    <source>
        <strain evidence="2 3">BO-16</strain>
    </source>
</reference>
<proteinExistence type="predicted"/>
<gene>
    <name evidence="2" type="ORF">EFY87_18775</name>
</gene>
<dbReference type="Pfam" id="PF00809">
    <property type="entry name" value="Pterin_bind"/>
    <property type="match status" value="1"/>
</dbReference>
<dbReference type="InterPro" id="IPR000489">
    <property type="entry name" value="Pterin-binding_dom"/>
</dbReference>
<evidence type="ECO:0000259" key="1">
    <source>
        <dbReference type="PROSITE" id="PS50972"/>
    </source>
</evidence>
<dbReference type="InterPro" id="IPR045031">
    <property type="entry name" value="DHP_synth-like"/>
</dbReference>
<dbReference type="PROSITE" id="PS50972">
    <property type="entry name" value="PTERIN_BINDING"/>
    <property type="match status" value="1"/>
</dbReference>
<evidence type="ECO:0000313" key="3">
    <source>
        <dbReference type="Proteomes" id="UP000271678"/>
    </source>
</evidence>
<dbReference type="AlphaFoldDB" id="A0A3M9LXB1"/>
<comment type="caution">
    <text evidence="2">The sequence shown here is derived from an EMBL/GenBank/DDBJ whole genome shotgun (WGS) entry which is preliminary data.</text>
</comment>
<organism evidence="2 3">
    <name type="scientific">Flexivirga caeni</name>
    <dbReference type="NCBI Taxonomy" id="2294115"/>
    <lineage>
        <taxon>Bacteria</taxon>
        <taxon>Bacillati</taxon>
        <taxon>Actinomycetota</taxon>
        <taxon>Actinomycetes</taxon>
        <taxon>Micrococcales</taxon>
        <taxon>Dermacoccaceae</taxon>
        <taxon>Flexivirga</taxon>
    </lineage>
</organism>
<dbReference type="GO" id="GO:0005829">
    <property type="term" value="C:cytosol"/>
    <property type="evidence" value="ECO:0007669"/>
    <property type="project" value="TreeGrafter"/>
</dbReference>
<dbReference type="OrthoDB" id="9811744at2"/>
<dbReference type="SUPFAM" id="SSF51717">
    <property type="entry name" value="Dihydropteroate synthetase-like"/>
    <property type="match status" value="1"/>
</dbReference>
<dbReference type="RefSeq" id="WP_123273013.1">
    <property type="nucleotide sequence ID" value="NZ_RJJQ01000026.1"/>
</dbReference>
<evidence type="ECO:0000313" key="2">
    <source>
        <dbReference type="EMBL" id="RNI17950.1"/>
    </source>
</evidence>
<dbReference type="GO" id="GO:0009396">
    <property type="term" value="P:folic acid-containing compound biosynthetic process"/>
    <property type="evidence" value="ECO:0007669"/>
    <property type="project" value="InterPro"/>
</dbReference>
<protein>
    <submittedName>
        <fullName evidence="2">Dihydropteroate synthase</fullName>
    </submittedName>
</protein>
<dbReference type="PANTHER" id="PTHR20941:SF8">
    <property type="entry name" value="INACTIVE DIHYDROPTEROATE SYNTHASE 2"/>
    <property type="match status" value="1"/>
</dbReference>
<feature type="domain" description="Pterin-binding" evidence="1">
    <location>
        <begin position="38"/>
        <end position="289"/>
    </location>
</feature>
<dbReference type="EMBL" id="RJJQ01000026">
    <property type="protein sequence ID" value="RNI17950.1"/>
    <property type="molecule type" value="Genomic_DNA"/>
</dbReference>
<dbReference type="PANTHER" id="PTHR20941">
    <property type="entry name" value="FOLATE SYNTHESIS PROTEINS"/>
    <property type="match status" value="1"/>
</dbReference>
<dbReference type="Proteomes" id="UP000271678">
    <property type="component" value="Unassembled WGS sequence"/>
</dbReference>
<name>A0A3M9LXB1_9MICO</name>
<keyword evidence="3" id="KW-1185">Reference proteome</keyword>
<accession>A0A3M9LXB1</accession>
<dbReference type="Gene3D" id="3.20.20.20">
    <property type="entry name" value="Dihydropteroate synthase-like"/>
    <property type="match status" value="1"/>
</dbReference>
<sequence>MISLAALSALADEFSAELATPVAPLRIAGQDFDTDQRPVLMGVVNLSRDSSYRESVAVSSASALRKARVQAAGGADLVDVGAESSRATAARAGDGEQEQHLTPVIESLAAEGIAVSVEAYRASVARAGLAAGACVLNLTGSDDDNRMFELAARYGATVVLCHVLGPHARALDGRPANPDPVPAMLDGFGARIERARHLGVPSLAIDPGLGFGFHLDDQRARARHQTVALLHSFRLRQLGVPICHALPHAFDVFEDQFRSAEGFFAVLAHLGGTGIYRTHEIPLVRSVLDALHSFSVMPAGD</sequence>